<proteinExistence type="predicted"/>
<keyword evidence="1" id="KW-1133">Transmembrane helix</keyword>
<dbReference type="RefSeq" id="WP_189010696.1">
    <property type="nucleotide sequence ID" value="NZ_BMPP01000016.1"/>
</dbReference>
<gene>
    <name evidence="2" type="ORF">GCM10008955_32760</name>
</gene>
<keyword evidence="1" id="KW-0472">Membrane</keyword>
<keyword evidence="1" id="KW-0812">Transmembrane</keyword>
<evidence type="ECO:0000313" key="3">
    <source>
        <dbReference type="Proteomes" id="UP000647587"/>
    </source>
</evidence>
<dbReference type="Proteomes" id="UP000647587">
    <property type="component" value="Unassembled WGS sequence"/>
</dbReference>
<evidence type="ECO:0000313" key="2">
    <source>
        <dbReference type="EMBL" id="GGK36333.1"/>
    </source>
</evidence>
<feature type="transmembrane region" description="Helical" evidence="1">
    <location>
        <begin position="120"/>
        <end position="146"/>
    </location>
</feature>
<keyword evidence="3" id="KW-1185">Reference proteome</keyword>
<evidence type="ECO:0000256" key="1">
    <source>
        <dbReference type="SAM" id="Phobius"/>
    </source>
</evidence>
<sequence length="179" mass="19509">MSAELRCLHDAFIAECLTPMQDLRDEPGVQAMRRILTLEADIRRLLRDFPPGTPYALAPDHRARLHAAQTELEARWQAELAILDSRARQDYVILRRHQRASQVLGRPLDQWVWGLAVPGLLLLLIAVLFPAVPAGFGVTLLAAAVLRSADLSGRHKGALARLSDAAPGSPPPSSPAPSP</sequence>
<name>A0ABQ2F021_9DEIO</name>
<protein>
    <submittedName>
        <fullName evidence="2">Uncharacterized protein</fullName>
    </submittedName>
</protein>
<dbReference type="EMBL" id="BMPP01000016">
    <property type="protein sequence ID" value="GGK36333.1"/>
    <property type="molecule type" value="Genomic_DNA"/>
</dbReference>
<organism evidence="2 3">
    <name type="scientific">Deinococcus malanensis</name>
    <dbReference type="NCBI Taxonomy" id="1706855"/>
    <lineage>
        <taxon>Bacteria</taxon>
        <taxon>Thermotogati</taxon>
        <taxon>Deinococcota</taxon>
        <taxon>Deinococci</taxon>
        <taxon>Deinococcales</taxon>
        <taxon>Deinococcaceae</taxon>
        <taxon>Deinococcus</taxon>
    </lineage>
</organism>
<accession>A0ABQ2F021</accession>
<comment type="caution">
    <text evidence="2">The sequence shown here is derived from an EMBL/GenBank/DDBJ whole genome shotgun (WGS) entry which is preliminary data.</text>
</comment>
<reference evidence="3" key="1">
    <citation type="journal article" date="2019" name="Int. J. Syst. Evol. Microbiol.">
        <title>The Global Catalogue of Microorganisms (GCM) 10K type strain sequencing project: providing services to taxonomists for standard genome sequencing and annotation.</title>
        <authorList>
            <consortium name="The Broad Institute Genomics Platform"/>
            <consortium name="The Broad Institute Genome Sequencing Center for Infectious Disease"/>
            <person name="Wu L."/>
            <person name="Ma J."/>
        </authorList>
    </citation>
    <scope>NUCLEOTIDE SEQUENCE [LARGE SCALE GENOMIC DNA]</scope>
    <source>
        <strain evidence="3">JCM 30331</strain>
    </source>
</reference>